<evidence type="ECO:0000313" key="15">
    <source>
        <dbReference type="EMBL" id="TDR38569.1"/>
    </source>
</evidence>
<comment type="similarity">
    <text evidence="2">Belongs to the TonB-dependent receptor family. Hemoglobin/haptoglobin binding protein subfamily.</text>
</comment>
<dbReference type="Gene3D" id="2.40.170.20">
    <property type="entry name" value="TonB-dependent receptor, beta-barrel domain"/>
    <property type="match status" value="1"/>
</dbReference>
<dbReference type="InterPro" id="IPR037066">
    <property type="entry name" value="Plug_dom_sf"/>
</dbReference>
<dbReference type="GO" id="GO:0015344">
    <property type="term" value="F:siderophore uptake transmembrane transporter activity"/>
    <property type="evidence" value="ECO:0007669"/>
    <property type="project" value="TreeGrafter"/>
</dbReference>
<dbReference type="Proteomes" id="UP000295293">
    <property type="component" value="Unassembled WGS sequence"/>
</dbReference>
<comment type="caution">
    <text evidence="15">The sequence shown here is derived from an EMBL/GenBank/DDBJ whole genome shotgun (WGS) entry which is preliminary data.</text>
</comment>
<protein>
    <submittedName>
        <fullName evidence="15">Hemoglobin/transferrin/lactoferrin receptor protein</fullName>
    </submittedName>
</protein>
<evidence type="ECO:0000256" key="12">
    <source>
        <dbReference type="RuleBase" id="RU003357"/>
    </source>
</evidence>
<evidence type="ECO:0000256" key="2">
    <source>
        <dbReference type="ARBA" id="ARBA00008143"/>
    </source>
</evidence>
<evidence type="ECO:0000256" key="10">
    <source>
        <dbReference type="ARBA" id="ARBA00023237"/>
    </source>
</evidence>
<evidence type="ECO:0000256" key="11">
    <source>
        <dbReference type="PROSITE-ProRule" id="PRU01360"/>
    </source>
</evidence>
<dbReference type="PANTHER" id="PTHR30069:SF29">
    <property type="entry name" value="HEMOGLOBIN AND HEMOGLOBIN-HAPTOGLOBIN-BINDING PROTEIN 1-RELATED"/>
    <property type="match status" value="1"/>
</dbReference>
<sequence>MRSLAVRLRRPPRVLALAVSIALGLGPYSVWAETAPAIEACLVEELSCLDTVVISAKGYAAADLATPAAVIVSGRDEIAGNGYRTLGDLLRGRAGLAVAADGAQGQNPVLRGLKKESVVVLADGMRLNSAQPAGAIASFLSLGLAERVEVVKGPASVLYGSGALGGVVNVLTPQARFDETPRYELGSQLDGASHGIGMSALARWHDADSALVLGGASLDQDDYLAPSGRVADTGYRSRALIGQFRQRLGDALEARLSLQGQRDLDVAYPGSTRPHPLAQVGSTTVYSPEQERRLVELGLAHAGAGPAGWNWDLRFYRQQMQRAIFGRINGPLAATAARDLSQTQVGFRSDGADLRLDRWIDAGHRRLLGIQYWRMQASPERLIAAPPTFALQPSPPFVDGRIESTGVFVQDDMDFGPLQLLGGLRWDRVEGRAATVAGGGRGQPLARTDGAFSGNLGLVWPLHRGLHPYASLARGFRAGEMRERFEASPRSDGYYYLGNPQIRPEVSTQFELGAKGEQEGLQYRLALFENRITDYITGRDVSGPSGSNACPAAQAGACKETVNLGRVRISGMELSLRRQVATEQWLSLEASRLRGHNRDLDEPLFQMPADELSLGWDGHVGTLLSGRLDGEFRARAVRRQERVARVFARGSEDPTAGFVTADAELTWQRDGHRLHLALRNLADRNYHEHLTDGLTGAEPPAPGRSLQLSWLARF</sequence>
<evidence type="ECO:0000259" key="13">
    <source>
        <dbReference type="Pfam" id="PF00593"/>
    </source>
</evidence>
<dbReference type="CDD" id="cd01347">
    <property type="entry name" value="ligand_gated_channel"/>
    <property type="match status" value="1"/>
</dbReference>
<keyword evidence="16" id="KW-1185">Reference proteome</keyword>
<evidence type="ECO:0000256" key="7">
    <source>
        <dbReference type="ARBA" id="ARBA00023077"/>
    </source>
</evidence>
<keyword evidence="9 15" id="KW-0675">Receptor</keyword>
<keyword evidence="6" id="KW-0732">Signal</keyword>
<evidence type="ECO:0000256" key="8">
    <source>
        <dbReference type="ARBA" id="ARBA00023136"/>
    </source>
</evidence>
<reference evidence="15 16" key="1">
    <citation type="submission" date="2019-03" db="EMBL/GenBank/DDBJ databases">
        <title>Genomic Encyclopedia of Type Strains, Phase IV (KMG-IV): sequencing the most valuable type-strain genomes for metagenomic binning, comparative biology and taxonomic classification.</title>
        <authorList>
            <person name="Goeker M."/>
        </authorList>
    </citation>
    <scope>NUCLEOTIDE SEQUENCE [LARGE SCALE GENOMIC DNA]</scope>
    <source>
        <strain evidence="15 16">DSM 21667</strain>
    </source>
</reference>
<dbReference type="Gene3D" id="2.170.130.10">
    <property type="entry name" value="TonB-dependent receptor, plug domain"/>
    <property type="match status" value="1"/>
</dbReference>
<dbReference type="GO" id="GO:0009279">
    <property type="term" value="C:cell outer membrane"/>
    <property type="evidence" value="ECO:0007669"/>
    <property type="project" value="UniProtKB-SubCell"/>
</dbReference>
<keyword evidence="5 11" id="KW-0812">Transmembrane</keyword>
<evidence type="ECO:0000256" key="3">
    <source>
        <dbReference type="ARBA" id="ARBA00022448"/>
    </source>
</evidence>
<comment type="subcellular location">
    <subcellularLocation>
        <location evidence="1 11">Cell outer membrane</location>
        <topology evidence="1 11">Multi-pass membrane protein</topology>
    </subcellularLocation>
</comment>
<dbReference type="PANTHER" id="PTHR30069">
    <property type="entry name" value="TONB-DEPENDENT OUTER MEMBRANE RECEPTOR"/>
    <property type="match status" value="1"/>
</dbReference>
<gene>
    <name evidence="15" type="ORF">DFR29_12070</name>
</gene>
<evidence type="ECO:0000256" key="6">
    <source>
        <dbReference type="ARBA" id="ARBA00022729"/>
    </source>
</evidence>
<evidence type="ECO:0000256" key="9">
    <source>
        <dbReference type="ARBA" id="ARBA00023170"/>
    </source>
</evidence>
<dbReference type="PROSITE" id="PS52016">
    <property type="entry name" value="TONB_DEPENDENT_REC_3"/>
    <property type="match status" value="1"/>
</dbReference>
<feature type="domain" description="TonB-dependent receptor-like beta-barrel" evidence="13">
    <location>
        <begin position="279"/>
        <end position="681"/>
    </location>
</feature>
<evidence type="ECO:0000313" key="16">
    <source>
        <dbReference type="Proteomes" id="UP000295293"/>
    </source>
</evidence>
<feature type="domain" description="TonB-dependent receptor plug" evidence="14">
    <location>
        <begin position="65"/>
        <end position="167"/>
    </location>
</feature>
<keyword evidence="4 11" id="KW-1134">Transmembrane beta strand</keyword>
<organism evidence="15 16">
    <name type="scientific">Tahibacter aquaticus</name>
    <dbReference type="NCBI Taxonomy" id="520092"/>
    <lineage>
        <taxon>Bacteria</taxon>
        <taxon>Pseudomonadati</taxon>
        <taxon>Pseudomonadota</taxon>
        <taxon>Gammaproteobacteria</taxon>
        <taxon>Lysobacterales</taxon>
        <taxon>Rhodanobacteraceae</taxon>
        <taxon>Tahibacter</taxon>
    </lineage>
</organism>
<evidence type="ECO:0000256" key="4">
    <source>
        <dbReference type="ARBA" id="ARBA00022452"/>
    </source>
</evidence>
<proteinExistence type="inferred from homology"/>
<keyword evidence="7 12" id="KW-0798">TonB box</keyword>
<dbReference type="InterPro" id="IPR012910">
    <property type="entry name" value="Plug_dom"/>
</dbReference>
<dbReference type="InterPro" id="IPR039426">
    <property type="entry name" value="TonB-dep_rcpt-like"/>
</dbReference>
<dbReference type="AlphaFoldDB" id="A0A4R6YMC2"/>
<dbReference type="RefSeq" id="WP_133821382.1">
    <property type="nucleotide sequence ID" value="NZ_SNZH01000020.1"/>
</dbReference>
<dbReference type="EMBL" id="SNZH01000020">
    <property type="protein sequence ID" value="TDR38569.1"/>
    <property type="molecule type" value="Genomic_DNA"/>
</dbReference>
<dbReference type="Pfam" id="PF07715">
    <property type="entry name" value="Plug"/>
    <property type="match status" value="1"/>
</dbReference>
<dbReference type="InterPro" id="IPR000531">
    <property type="entry name" value="Beta-barrel_TonB"/>
</dbReference>
<dbReference type="Pfam" id="PF00593">
    <property type="entry name" value="TonB_dep_Rec_b-barrel"/>
    <property type="match status" value="1"/>
</dbReference>
<dbReference type="InterPro" id="IPR036942">
    <property type="entry name" value="Beta-barrel_TonB_sf"/>
</dbReference>
<name>A0A4R6YMC2_9GAMM</name>
<dbReference type="GO" id="GO:0044718">
    <property type="term" value="P:siderophore transmembrane transport"/>
    <property type="evidence" value="ECO:0007669"/>
    <property type="project" value="TreeGrafter"/>
</dbReference>
<dbReference type="SUPFAM" id="SSF56935">
    <property type="entry name" value="Porins"/>
    <property type="match status" value="1"/>
</dbReference>
<evidence type="ECO:0000259" key="14">
    <source>
        <dbReference type="Pfam" id="PF07715"/>
    </source>
</evidence>
<evidence type="ECO:0000256" key="5">
    <source>
        <dbReference type="ARBA" id="ARBA00022692"/>
    </source>
</evidence>
<keyword evidence="10 11" id="KW-0998">Cell outer membrane</keyword>
<keyword evidence="8 11" id="KW-0472">Membrane</keyword>
<dbReference type="OrthoDB" id="9764669at2"/>
<accession>A0A4R6YMC2</accession>
<keyword evidence="3 11" id="KW-0813">Transport</keyword>
<evidence type="ECO:0000256" key="1">
    <source>
        <dbReference type="ARBA" id="ARBA00004571"/>
    </source>
</evidence>